<dbReference type="Proteomes" id="UP000521358">
    <property type="component" value="Unassembled WGS sequence"/>
</dbReference>
<accession>A0A7X6D7S1</accession>
<dbReference type="AlphaFoldDB" id="A0A7X6D7S1"/>
<evidence type="ECO:0000313" key="1">
    <source>
        <dbReference type="EMBL" id="NKC67292.1"/>
    </source>
</evidence>
<proteinExistence type="predicted"/>
<name>A0A7X6D7S1_9ENTE</name>
<protein>
    <submittedName>
        <fullName evidence="1">Uncharacterized protein</fullName>
    </submittedName>
</protein>
<organism evidence="1 2">
    <name type="scientific">Vagococcus fluvialis</name>
    <dbReference type="NCBI Taxonomy" id="2738"/>
    <lineage>
        <taxon>Bacteria</taxon>
        <taxon>Bacillati</taxon>
        <taxon>Bacillota</taxon>
        <taxon>Bacilli</taxon>
        <taxon>Lactobacillales</taxon>
        <taxon>Enterococcaceae</taxon>
        <taxon>Vagococcus</taxon>
    </lineage>
</organism>
<dbReference type="EMBL" id="JAAVMB010000003">
    <property type="protein sequence ID" value="NKC67292.1"/>
    <property type="molecule type" value="Genomic_DNA"/>
</dbReference>
<reference evidence="1 2" key="1">
    <citation type="submission" date="2020-03" db="EMBL/GenBank/DDBJ databases">
        <title>Bacterial samples isolated from urine from healthy bovine heifers (Gyr breed).</title>
        <authorList>
            <person name="Giannattasio-Ferraz S."/>
            <person name="Maskeri L."/>
            <person name="Penido A."/>
            <person name="Barbosa-Stancioli E.F."/>
            <person name="Putonti C."/>
        </authorList>
    </citation>
    <scope>NUCLEOTIDE SEQUENCE [LARGE SCALE GENOMIC DNA]</scope>
    <source>
        <strain evidence="1 2">UFMG-H7</strain>
    </source>
</reference>
<evidence type="ECO:0000313" key="2">
    <source>
        <dbReference type="Proteomes" id="UP000521358"/>
    </source>
</evidence>
<sequence length="155" mass="18510">MIKEKTRIIPYSVNKQKVYFSTVMDEHNFSREIIYSSGEKECDIKEYFKKSIISIKSLQLAKTEKCLCFVNPDRPTEFWENSNKIDEHWIDGKTYLIEYKKDTEKHCLVVVLDYTLEKEVIIDYLEHNLLINEILFIDELSNCWIKKINSNEKVS</sequence>
<gene>
    <name evidence="1" type="ORF">HED35_04260</name>
</gene>
<comment type="caution">
    <text evidence="1">The sequence shown here is derived from an EMBL/GenBank/DDBJ whole genome shotgun (WGS) entry which is preliminary data.</text>
</comment>
<dbReference type="RefSeq" id="WP_167806531.1">
    <property type="nucleotide sequence ID" value="NZ_JAAVMB010000003.1"/>
</dbReference>